<dbReference type="RefSeq" id="WP_238250591.1">
    <property type="nucleotide sequence ID" value="NZ_BPQX01000043.1"/>
</dbReference>
<protein>
    <submittedName>
        <fullName evidence="2">Pimeloyl-ACP methyl ester carboxylesterase</fullName>
    </submittedName>
</protein>
<gene>
    <name evidence="2" type="ORF">QO016_003736</name>
</gene>
<dbReference type="PANTHER" id="PTHR12277">
    <property type="entry name" value="ALPHA/BETA HYDROLASE DOMAIN-CONTAINING PROTEIN"/>
    <property type="match status" value="1"/>
</dbReference>
<dbReference type="Pfam" id="PF12146">
    <property type="entry name" value="Hydrolase_4"/>
    <property type="match status" value="1"/>
</dbReference>
<dbReference type="Proteomes" id="UP001236369">
    <property type="component" value="Unassembled WGS sequence"/>
</dbReference>
<feature type="domain" description="Serine aminopeptidase S33" evidence="1">
    <location>
        <begin position="72"/>
        <end position="181"/>
    </location>
</feature>
<keyword evidence="3" id="KW-1185">Reference proteome</keyword>
<dbReference type="PANTHER" id="PTHR12277:SF81">
    <property type="entry name" value="PROTEIN ABHD13"/>
    <property type="match status" value="1"/>
</dbReference>
<evidence type="ECO:0000259" key="1">
    <source>
        <dbReference type="Pfam" id="PF12146"/>
    </source>
</evidence>
<sequence>MIRVLTAITGLLALLYLAATGVLYARQRDILFRPEPLDWPPEALDLDGVAVHRIQTEDGEHLVAWYARGTGRRLILFLHGTGGSLTRRAERIRQLSAFGSVLAIDYRGFGGSSGTPSEAGLGRDAEAAYRFALGAGFAPGDIVVLGESLGSGLALRLAARHPVGGVVLAAAYASIRAVAAERYWMFPVAWTLKDPFDVTPDLRRVVAPILVLHGTDDRVVPLHHAETLVGGAGPNLTFVRVPAGSHMILSDPAGAESLALWLSRLPAAPPKAEAHSP</sequence>
<reference evidence="2 3" key="1">
    <citation type="submission" date="2023-07" db="EMBL/GenBank/DDBJ databases">
        <title>Genomic Encyclopedia of Type Strains, Phase IV (KMG-IV): sequencing the most valuable type-strain genomes for metagenomic binning, comparative biology and taxonomic classification.</title>
        <authorList>
            <person name="Goeker M."/>
        </authorList>
    </citation>
    <scope>NUCLEOTIDE SEQUENCE [LARGE SCALE GENOMIC DNA]</scope>
    <source>
        <strain evidence="2 3">DSM 19562</strain>
    </source>
</reference>
<dbReference type="SUPFAM" id="SSF53474">
    <property type="entry name" value="alpha/beta-Hydrolases"/>
    <property type="match status" value="1"/>
</dbReference>
<dbReference type="InterPro" id="IPR029058">
    <property type="entry name" value="AB_hydrolase_fold"/>
</dbReference>
<evidence type="ECO:0000313" key="2">
    <source>
        <dbReference type="EMBL" id="MDQ0444226.1"/>
    </source>
</evidence>
<name>A0ABU0HPJ1_9HYPH</name>
<proteinExistence type="predicted"/>
<dbReference type="InterPro" id="IPR022742">
    <property type="entry name" value="Hydrolase_4"/>
</dbReference>
<dbReference type="EMBL" id="JAUSVV010000010">
    <property type="protein sequence ID" value="MDQ0444226.1"/>
    <property type="molecule type" value="Genomic_DNA"/>
</dbReference>
<comment type="caution">
    <text evidence="2">The sequence shown here is derived from an EMBL/GenBank/DDBJ whole genome shotgun (WGS) entry which is preliminary data.</text>
</comment>
<organism evidence="2 3">
    <name type="scientific">Methylobacterium persicinum</name>
    <dbReference type="NCBI Taxonomy" id="374426"/>
    <lineage>
        <taxon>Bacteria</taxon>
        <taxon>Pseudomonadati</taxon>
        <taxon>Pseudomonadota</taxon>
        <taxon>Alphaproteobacteria</taxon>
        <taxon>Hyphomicrobiales</taxon>
        <taxon>Methylobacteriaceae</taxon>
        <taxon>Methylobacterium</taxon>
    </lineage>
</organism>
<dbReference type="Gene3D" id="3.40.50.1820">
    <property type="entry name" value="alpha/beta hydrolase"/>
    <property type="match status" value="1"/>
</dbReference>
<evidence type="ECO:0000313" key="3">
    <source>
        <dbReference type="Proteomes" id="UP001236369"/>
    </source>
</evidence>
<accession>A0ABU0HPJ1</accession>